<dbReference type="InterPro" id="IPR008271">
    <property type="entry name" value="Ser/Thr_kinase_AS"/>
</dbReference>
<evidence type="ECO:0000256" key="7">
    <source>
        <dbReference type="ARBA" id="ARBA00022741"/>
    </source>
</evidence>
<comment type="catalytic activity">
    <reaction evidence="10">
        <text>L-threonyl-[protein] + ATP = O-phospho-L-threonyl-[protein] + ADP + H(+)</text>
        <dbReference type="Rhea" id="RHEA:46608"/>
        <dbReference type="Rhea" id="RHEA-COMP:11060"/>
        <dbReference type="Rhea" id="RHEA-COMP:11605"/>
        <dbReference type="ChEBI" id="CHEBI:15378"/>
        <dbReference type="ChEBI" id="CHEBI:30013"/>
        <dbReference type="ChEBI" id="CHEBI:30616"/>
        <dbReference type="ChEBI" id="CHEBI:61977"/>
        <dbReference type="ChEBI" id="CHEBI:456216"/>
        <dbReference type="EC" id="2.7.11.1"/>
    </reaction>
</comment>
<dbReference type="EC" id="2.7.11.1" evidence="2"/>
<feature type="compositionally biased region" description="Polar residues" evidence="12">
    <location>
        <begin position="794"/>
        <end position="810"/>
    </location>
</feature>
<keyword evidence="6" id="KW-0808">Transferase</keyword>
<feature type="compositionally biased region" description="Basic and acidic residues" evidence="12">
    <location>
        <begin position="455"/>
        <end position="464"/>
    </location>
</feature>
<dbReference type="OrthoDB" id="10252171at2759"/>
<dbReference type="PANTHER" id="PTHR24346">
    <property type="entry name" value="MAP/MICROTUBULE AFFINITY-REGULATING KINASE"/>
    <property type="match status" value="1"/>
</dbReference>
<keyword evidence="4" id="KW-0723">Serine/threonine-protein kinase</keyword>
<evidence type="ECO:0000256" key="4">
    <source>
        <dbReference type="ARBA" id="ARBA00022527"/>
    </source>
</evidence>
<evidence type="ECO:0000256" key="2">
    <source>
        <dbReference type="ARBA" id="ARBA00012513"/>
    </source>
</evidence>
<dbReference type="GO" id="GO:0035556">
    <property type="term" value="P:intracellular signal transduction"/>
    <property type="evidence" value="ECO:0007669"/>
    <property type="project" value="TreeGrafter"/>
</dbReference>
<evidence type="ECO:0000256" key="8">
    <source>
        <dbReference type="ARBA" id="ARBA00022777"/>
    </source>
</evidence>
<protein>
    <recommendedName>
        <fullName evidence="2">non-specific serine/threonine protein kinase</fullName>
        <ecNumber evidence="2">2.7.11.1</ecNumber>
    </recommendedName>
</protein>
<evidence type="ECO:0000256" key="11">
    <source>
        <dbReference type="ARBA" id="ARBA00048679"/>
    </source>
</evidence>
<feature type="compositionally biased region" description="Basic and acidic residues" evidence="12">
    <location>
        <begin position="856"/>
        <end position="865"/>
    </location>
</feature>
<feature type="region of interest" description="Disordered" evidence="12">
    <location>
        <begin position="846"/>
        <end position="876"/>
    </location>
</feature>
<dbReference type="InterPro" id="IPR011009">
    <property type="entry name" value="Kinase-like_dom_sf"/>
</dbReference>
<dbReference type="GO" id="GO:0005829">
    <property type="term" value="C:cytosol"/>
    <property type="evidence" value="ECO:0007669"/>
    <property type="project" value="TreeGrafter"/>
</dbReference>
<keyword evidence="15" id="KW-1185">Reference proteome</keyword>
<feature type="domain" description="Protein kinase" evidence="13">
    <location>
        <begin position="885"/>
        <end position="1143"/>
    </location>
</feature>
<feature type="region of interest" description="Disordered" evidence="12">
    <location>
        <begin position="222"/>
        <end position="301"/>
    </location>
</feature>
<dbReference type="FunCoup" id="A0A2T3AEX5">
    <property type="interactions" value="342"/>
</dbReference>
<feature type="compositionally biased region" description="Polar residues" evidence="12">
    <location>
        <begin position="272"/>
        <end position="291"/>
    </location>
</feature>
<dbReference type="InParanoid" id="A0A2T3AEX5"/>
<keyword evidence="9" id="KW-0067">ATP-binding</keyword>
<dbReference type="FunFam" id="1.10.510.10:FF:000320">
    <property type="entry name" value="Serine/threonine protein kinase"/>
    <property type="match status" value="1"/>
</dbReference>
<evidence type="ECO:0000313" key="15">
    <source>
        <dbReference type="Proteomes" id="UP000241462"/>
    </source>
</evidence>
<dbReference type="CDD" id="cd14004">
    <property type="entry name" value="STKc_PASK"/>
    <property type="match status" value="1"/>
</dbReference>
<feature type="compositionally biased region" description="Basic and acidic residues" evidence="12">
    <location>
        <begin position="247"/>
        <end position="256"/>
    </location>
</feature>
<dbReference type="PROSITE" id="PS50011">
    <property type="entry name" value="PROTEIN_KINASE_DOM"/>
    <property type="match status" value="1"/>
</dbReference>
<dbReference type="PROSITE" id="PS00108">
    <property type="entry name" value="PROTEIN_KINASE_ST"/>
    <property type="match status" value="1"/>
</dbReference>
<evidence type="ECO:0000256" key="9">
    <source>
        <dbReference type="ARBA" id="ARBA00022840"/>
    </source>
</evidence>
<dbReference type="SMART" id="SM00220">
    <property type="entry name" value="S_TKc"/>
    <property type="match status" value="1"/>
</dbReference>
<evidence type="ECO:0000256" key="6">
    <source>
        <dbReference type="ARBA" id="ARBA00022679"/>
    </source>
</evidence>
<keyword evidence="3" id="KW-0963">Cytoplasm</keyword>
<organism evidence="14 15">
    <name type="scientific">Coniella lustricola</name>
    <dbReference type="NCBI Taxonomy" id="2025994"/>
    <lineage>
        <taxon>Eukaryota</taxon>
        <taxon>Fungi</taxon>
        <taxon>Dikarya</taxon>
        <taxon>Ascomycota</taxon>
        <taxon>Pezizomycotina</taxon>
        <taxon>Sordariomycetes</taxon>
        <taxon>Sordariomycetidae</taxon>
        <taxon>Diaporthales</taxon>
        <taxon>Schizoparmaceae</taxon>
        <taxon>Coniella</taxon>
    </lineage>
</organism>
<keyword evidence="8" id="KW-0418">Kinase</keyword>
<feature type="region of interest" description="Disordered" evidence="12">
    <location>
        <begin position="424"/>
        <end position="480"/>
    </location>
</feature>
<dbReference type="GO" id="GO:0004674">
    <property type="term" value="F:protein serine/threonine kinase activity"/>
    <property type="evidence" value="ECO:0007669"/>
    <property type="project" value="UniProtKB-KW"/>
</dbReference>
<dbReference type="SUPFAM" id="SSF56112">
    <property type="entry name" value="Protein kinase-like (PK-like)"/>
    <property type="match status" value="1"/>
</dbReference>
<dbReference type="InterPro" id="IPR000719">
    <property type="entry name" value="Prot_kinase_dom"/>
</dbReference>
<gene>
    <name evidence="14" type="ORF">BD289DRAFT_363741</name>
</gene>
<dbReference type="PANTHER" id="PTHR24346:SF51">
    <property type="entry name" value="PAS DOMAIN-CONTAINING SERINE_THREONINE-PROTEIN KINASE"/>
    <property type="match status" value="1"/>
</dbReference>
<dbReference type="Pfam" id="PF00069">
    <property type="entry name" value="Pkinase"/>
    <property type="match status" value="1"/>
</dbReference>
<evidence type="ECO:0000256" key="3">
    <source>
        <dbReference type="ARBA" id="ARBA00022490"/>
    </source>
</evidence>
<dbReference type="GO" id="GO:0005524">
    <property type="term" value="F:ATP binding"/>
    <property type="evidence" value="ECO:0007669"/>
    <property type="project" value="UniProtKB-KW"/>
</dbReference>
<keyword evidence="7" id="KW-0547">Nucleotide-binding</keyword>
<accession>A0A2T3AEX5</accession>
<comment type="subcellular location">
    <subcellularLocation>
        <location evidence="1">Cytoplasm</location>
    </subcellularLocation>
</comment>
<evidence type="ECO:0000256" key="12">
    <source>
        <dbReference type="SAM" id="MobiDB-lite"/>
    </source>
</evidence>
<dbReference type="GO" id="GO:0045719">
    <property type="term" value="P:negative regulation of glycogen biosynthetic process"/>
    <property type="evidence" value="ECO:0007669"/>
    <property type="project" value="TreeGrafter"/>
</dbReference>
<dbReference type="Proteomes" id="UP000241462">
    <property type="component" value="Unassembled WGS sequence"/>
</dbReference>
<dbReference type="GO" id="GO:0005634">
    <property type="term" value="C:nucleus"/>
    <property type="evidence" value="ECO:0007669"/>
    <property type="project" value="TreeGrafter"/>
</dbReference>
<keyword evidence="5" id="KW-0597">Phosphoprotein</keyword>
<comment type="catalytic activity">
    <reaction evidence="11">
        <text>L-seryl-[protein] + ATP = O-phospho-L-seryl-[protein] + ADP + H(+)</text>
        <dbReference type="Rhea" id="RHEA:17989"/>
        <dbReference type="Rhea" id="RHEA-COMP:9863"/>
        <dbReference type="Rhea" id="RHEA-COMP:11604"/>
        <dbReference type="ChEBI" id="CHEBI:15378"/>
        <dbReference type="ChEBI" id="CHEBI:29999"/>
        <dbReference type="ChEBI" id="CHEBI:30616"/>
        <dbReference type="ChEBI" id="CHEBI:83421"/>
        <dbReference type="ChEBI" id="CHEBI:456216"/>
        <dbReference type="EC" id="2.7.11.1"/>
    </reaction>
</comment>
<dbReference type="EMBL" id="KZ678400">
    <property type="protein sequence ID" value="PSR94260.1"/>
    <property type="molecule type" value="Genomic_DNA"/>
</dbReference>
<feature type="region of interest" description="Disordered" evidence="12">
    <location>
        <begin position="794"/>
        <end position="834"/>
    </location>
</feature>
<feature type="compositionally biased region" description="Low complexity" evidence="12">
    <location>
        <begin position="79"/>
        <end position="91"/>
    </location>
</feature>
<dbReference type="Pfam" id="PF25421">
    <property type="entry name" value="DUF7891"/>
    <property type="match status" value="1"/>
</dbReference>
<evidence type="ECO:0000256" key="5">
    <source>
        <dbReference type="ARBA" id="ARBA00022553"/>
    </source>
</evidence>
<dbReference type="STRING" id="2025994.A0A2T3AEX5"/>
<dbReference type="FunFam" id="3.30.200.20:FF:000314">
    <property type="entry name" value="Serine/threonine protein kinase"/>
    <property type="match status" value="1"/>
</dbReference>
<dbReference type="AlphaFoldDB" id="A0A2T3AEX5"/>
<evidence type="ECO:0000313" key="14">
    <source>
        <dbReference type="EMBL" id="PSR94260.1"/>
    </source>
</evidence>
<evidence type="ECO:0000256" key="1">
    <source>
        <dbReference type="ARBA" id="ARBA00004496"/>
    </source>
</evidence>
<proteinExistence type="predicted"/>
<name>A0A2T3AEX5_9PEZI</name>
<evidence type="ECO:0000256" key="10">
    <source>
        <dbReference type="ARBA" id="ARBA00047899"/>
    </source>
</evidence>
<feature type="compositionally biased region" description="Polar residues" evidence="12">
    <location>
        <begin position="427"/>
        <end position="451"/>
    </location>
</feature>
<evidence type="ECO:0000259" key="13">
    <source>
        <dbReference type="PROSITE" id="PS50011"/>
    </source>
</evidence>
<sequence>MPLGIPKNKSTGNLAVILPDSSEKARMRMSFDVGSAATDGSFARSPIMTDHDHGLGLSGLRRIRQSQARGGASGTIGPSNPASRSPSISLSRSTSMTMLQSLLSGPNSPAIMSEDLNRFPSESLHSFSFAHQSEEYIHNRQNVLKRSIQYMQDRIGRSASTNPALANVQARVSGDIETQNMLGLLAKAQLVAVDDPSHPGGPLTGPANLSTENIFEKNFFPRTESPEPLEIPSGSPTVERSPPLREPQWDKGRGEGPGKIIEPPQAERDSSENSSRTPTNESGTTQNTSPPETRRPSMLRRTYTDTAQASMQLRLMDAMAQPFVAGQSSFPDNLISPALTQPRSSIGTNGALGSSVHGHSSRWVPAAQAIFTTEAKPPWTILAANDLACLVFGVTKAEVRKMGILEAVSSDLLGARGGGITAKLLSKPNSRSLQKSKQQKATLSPPKTTPAQRPETFHSGDWRPPRVSGGGHSNHKSNKSRGVLLCGDVVPIRKRNGATGSASLWVKEKRTGLIWVLEEIHEDVAYATLDEDGLVTNLTGDLGSIWGDSKLRAGADIGKLIPRIPRQGIDPRYGAIDYAQIAKRKYYTCRNCDRVNIPATVEQVRGKTELRVSSYPHIAGIVVVNPVTLTIQSSNSVFCGALFGHEKANGMAISSLLPDFEKILRILTEEDGIHLEDGMVVPEHSFRKASAFLGLREGRPDAASSFLRPEGLLAKHRDGTELKIDVQMRVVKSEKQTMLREETVAEDSDEESAITEDQFPMTQSEMVYALWITYSRHIHATRLNLGAASPLLSGTATPLRQPSPGQQTPAATPAEISLDDSDEPKKETRSSSLFSKSIKEAVSSAAAILTGSSPPKKPEPERMQQERPTPSKTEKGLLKKSIENFTIIEEMGQGAYGQVKLARYKENGKKVVLKYVTKKRILVDTWTRDRKLGTVPLEIHVLNYLRREDLRHPNIVEMEDFFEDDVNYYIEMVPHGLPGMDLFDYIELRSNMEEEECRSIFVQVARAIHHLHVKAKVVHRDIKDENVVLDGEGNVKLIDFGSAAYIRSGPFDVFVGTIDYAAPEVLAGKPYNGKEQDVWALGILLYTIIYKENPFYSIDEIMDRDLRIPYTISDESIDLIRCMLNRDVAQRYDINQVLEHPWCKMVRSKDDKQSA</sequence>
<dbReference type="InterPro" id="IPR057213">
    <property type="entry name" value="DUF7891"/>
</dbReference>
<feature type="region of interest" description="Disordered" evidence="12">
    <location>
        <begin position="66"/>
        <end position="91"/>
    </location>
</feature>
<dbReference type="Gene3D" id="1.10.510.10">
    <property type="entry name" value="Transferase(Phosphotransferase) domain 1"/>
    <property type="match status" value="1"/>
</dbReference>
<dbReference type="Gene3D" id="3.30.200.20">
    <property type="entry name" value="Phosphorylase Kinase, domain 1"/>
    <property type="match status" value="1"/>
</dbReference>
<reference evidence="14 15" key="1">
    <citation type="journal article" date="2018" name="Mycol. Prog.">
        <title>Coniella lustricola, a new species from submerged detritus.</title>
        <authorList>
            <person name="Raudabaugh D.B."/>
            <person name="Iturriaga T."/>
            <person name="Carver A."/>
            <person name="Mondo S."/>
            <person name="Pangilinan J."/>
            <person name="Lipzen A."/>
            <person name="He G."/>
            <person name="Amirebrahimi M."/>
            <person name="Grigoriev I.V."/>
            <person name="Miller A.N."/>
        </authorList>
    </citation>
    <scope>NUCLEOTIDE SEQUENCE [LARGE SCALE GENOMIC DNA]</scope>
    <source>
        <strain evidence="14 15">B22-T-1</strain>
    </source>
</reference>